<feature type="site" description="Could be important to modulate the pK values of the two catalytic cysteine residues" evidence="8">
    <location>
        <position position="219"/>
    </location>
</feature>
<dbReference type="HOGENOM" id="CLU_053306_1_1_6"/>
<dbReference type="GO" id="GO:0009089">
    <property type="term" value="P:lysine biosynthetic process via diaminopimelate"/>
    <property type="evidence" value="ECO:0007669"/>
    <property type="project" value="UniProtKB-UniRule"/>
</dbReference>
<feature type="binding site" evidence="8">
    <location>
        <position position="73"/>
    </location>
    <ligand>
        <name>substrate</name>
    </ligand>
</feature>
<dbReference type="PANTHER" id="PTHR31689:SF0">
    <property type="entry name" value="DIAMINOPIMELATE EPIMERASE"/>
    <property type="match status" value="1"/>
</dbReference>
<dbReference type="SUPFAM" id="SSF54506">
    <property type="entry name" value="Diaminopimelate epimerase-like"/>
    <property type="match status" value="2"/>
</dbReference>
<dbReference type="InterPro" id="IPR001653">
    <property type="entry name" value="DAP_epimerase_DapF"/>
</dbReference>
<comment type="caution">
    <text evidence="10">The sequence shown here is derived from an EMBL/GenBank/DDBJ whole genome shotgun (WGS) entry which is preliminary data.</text>
</comment>
<accession>A0A0C1RZV9</accession>
<evidence type="ECO:0000256" key="3">
    <source>
        <dbReference type="ARBA" id="ARBA00013080"/>
    </source>
</evidence>
<feature type="binding site" evidence="8">
    <location>
        <position position="53"/>
    </location>
    <ligand>
        <name>substrate</name>
    </ligand>
</feature>
<feature type="binding site" evidence="8">
    <location>
        <begin position="229"/>
        <end position="230"/>
    </location>
    <ligand>
        <name>substrate</name>
    </ligand>
</feature>
<feature type="binding site" evidence="8">
    <location>
        <position position="201"/>
    </location>
    <ligand>
        <name>substrate</name>
    </ligand>
</feature>
<evidence type="ECO:0000256" key="2">
    <source>
        <dbReference type="ARBA" id="ARBA00010219"/>
    </source>
</evidence>
<feature type="active site" evidence="9">
    <location>
        <position position="82"/>
    </location>
</feature>
<evidence type="ECO:0000313" key="11">
    <source>
        <dbReference type="Proteomes" id="UP000054529"/>
    </source>
</evidence>
<dbReference type="EMBL" id="AWXV01000004">
    <property type="protein sequence ID" value="KIE63832.1"/>
    <property type="molecule type" value="Genomic_DNA"/>
</dbReference>
<sequence length="285" mass="32723">MNEIFNMKRIFFSKMHGLGNDFMIVNAINQKFFPKLDTIKVLANRTSGIGFDQLLILRKSHIPNFDFYCQIFNSDGTEAFQCGNGFRCLAKYIYYNIDKRLFHVIYTKRHIITTLISKRGKEIIVNMGVPRFNSKPILDSLKNRSLKKLLITNNKIDSFKLVEIGNLHIIFDMTNRREDVKKKKFINFLSKINRLFFEGINIGLMSIVDDERILLNVHERGSGETKSCGSGACAAVAFGIKDRLLKNLVSVRSKGGYLKIYWNGKNSPIFMKGSAKYVYEGSILM</sequence>
<dbReference type="Proteomes" id="UP000054529">
    <property type="component" value="Unassembled WGS sequence"/>
</dbReference>
<evidence type="ECO:0000256" key="7">
    <source>
        <dbReference type="ARBA" id="ARBA00051712"/>
    </source>
</evidence>
<dbReference type="AlphaFoldDB" id="A0A0C1RZV9"/>
<dbReference type="PANTHER" id="PTHR31689">
    <property type="entry name" value="DIAMINOPIMELATE EPIMERASE, CHLOROPLASTIC"/>
    <property type="match status" value="1"/>
</dbReference>
<feature type="binding site" evidence="8">
    <location>
        <begin position="219"/>
        <end position="220"/>
    </location>
    <ligand>
        <name>substrate</name>
    </ligand>
</feature>
<evidence type="ECO:0000256" key="9">
    <source>
        <dbReference type="PROSITE-ProRule" id="PRU10125"/>
    </source>
</evidence>
<evidence type="ECO:0000256" key="8">
    <source>
        <dbReference type="HAMAP-Rule" id="MF_00197"/>
    </source>
</evidence>
<comment type="subcellular location">
    <subcellularLocation>
        <location evidence="8">Cytoplasm</location>
    </subcellularLocation>
</comment>
<feature type="site" description="Important for dimerization" evidence="8">
    <location>
        <position position="279"/>
    </location>
</feature>
<comment type="pathway">
    <text evidence="1 8">Amino-acid biosynthesis; L-lysine biosynthesis via DAP pathway; DL-2,6-diaminopimelate from LL-2,6-diaminopimelate: step 1/1.</text>
</comment>
<dbReference type="GO" id="GO:0008837">
    <property type="term" value="F:diaminopimelate epimerase activity"/>
    <property type="evidence" value="ECO:0007669"/>
    <property type="project" value="UniProtKB-UniRule"/>
</dbReference>
<comment type="subunit">
    <text evidence="8">Homodimer.</text>
</comment>
<dbReference type="PATRIC" id="fig|1401651.3.peg.577"/>
<reference evidence="10 11" key="1">
    <citation type="journal article" date="2014" name="G3 (Bethesda)">
        <title>Genome sequence of Candidatus Riesia pediculischaeffi, endosymbiont of chimpanzee lice, and genomic comparison of recently acquired endosymbionts from human and chimpanzee lice.</title>
        <authorList>
            <person name="Boyd B.M."/>
            <person name="Allen J.M."/>
            <person name="de Crecy-Lagard V."/>
            <person name="Reed D.L."/>
        </authorList>
    </citation>
    <scope>NUCLEOTIDE SEQUENCE [LARGE SCALE GENOMIC DNA]</scope>
    <source>
        <strain evidence="10 11">PTSU</strain>
    </source>
</reference>
<keyword evidence="5 8" id="KW-0457">Lysine biosynthesis</keyword>
<name>A0A0C1RZV9_9ENTR</name>
<keyword evidence="6 8" id="KW-0413">Isomerase</keyword>
<proteinExistence type="inferred from homology"/>
<evidence type="ECO:0000256" key="6">
    <source>
        <dbReference type="ARBA" id="ARBA00023235"/>
    </source>
</evidence>
<feature type="binding site" evidence="8">
    <location>
        <position position="166"/>
    </location>
    <ligand>
        <name>substrate</name>
    </ligand>
</feature>
<feature type="binding site" evidence="8">
    <location>
        <position position="20"/>
    </location>
    <ligand>
        <name>substrate</name>
    </ligand>
</feature>
<evidence type="ECO:0000256" key="5">
    <source>
        <dbReference type="ARBA" id="ARBA00023154"/>
    </source>
</evidence>
<dbReference type="InterPro" id="IPR018510">
    <property type="entry name" value="DAP_epimerase_AS"/>
</dbReference>
<keyword evidence="8" id="KW-0963">Cytoplasm</keyword>
<dbReference type="PROSITE" id="PS01326">
    <property type="entry name" value="DAP_EPIMERASE"/>
    <property type="match status" value="1"/>
</dbReference>
<keyword evidence="4 8" id="KW-0028">Amino-acid biosynthesis</keyword>
<organism evidence="10 11">
    <name type="scientific">Candidatus Riesia pediculischaeffi PTSU</name>
    <dbReference type="NCBI Taxonomy" id="1401651"/>
    <lineage>
        <taxon>Bacteria</taxon>
        <taxon>Pseudomonadati</taxon>
        <taxon>Pseudomonadota</taxon>
        <taxon>Gammaproteobacteria</taxon>
        <taxon>Enterobacterales</taxon>
        <taxon>Enterobacteriaceae</taxon>
        <taxon>Candidatus Riesia</taxon>
    </lineage>
</organism>
<dbReference type="HAMAP" id="MF_00197">
    <property type="entry name" value="DAP_epimerase"/>
    <property type="match status" value="1"/>
</dbReference>
<comment type="function">
    <text evidence="8">Catalyzes the stereoinversion of LL-2,6-diaminopimelate (L,L-DAP) to meso-diaminopimelate (meso-DAP), a precursor of L-lysine and an essential component of the bacterial peptidoglycan.</text>
</comment>
<feature type="binding site" evidence="8">
    <location>
        <begin position="83"/>
        <end position="84"/>
    </location>
    <ligand>
        <name>substrate</name>
    </ligand>
</feature>
<evidence type="ECO:0000256" key="1">
    <source>
        <dbReference type="ARBA" id="ARBA00005196"/>
    </source>
</evidence>
<feature type="active site" description="Proton acceptor" evidence="8">
    <location>
        <position position="228"/>
    </location>
</feature>
<feature type="site" description="Could be important to modulate the pK values of the two catalytic cysteine residues" evidence="8">
    <location>
        <position position="168"/>
    </location>
</feature>
<dbReference type="UniPathway" id="UPA00034">
    <property type="reaction ID" value="UER00025"/>
</dbReference>
<dbReference type="NCBIfam" id="TIGR00652">
    <property type="entry name" value="DapF"/>
    <property type="match status" value="1"/>
</dbReference>
<dbReference type="GO" id="GO:0005829">
    <property type="term" value="C:cytosol"/>
    <property type="evidence" value="ECO:0007669"/>
    <property type="project" value="TreeGrafter"/>
</dbReference>
<comment type="similarity">
    <text evidence="2 8">Belongs to the diaminopimelate epimerase family.</text>
</comment>
<comment type="catalytic activity">
    <reaction evidence="7 8">
        <text>(2S,6S)-2,6-diaminopimelate = meso-2,6-diaminopimelate</text>
        <dbReference type="Rhea" id="RHEA:15393"/>
        <dbReference type="ChEBI" id="CHEBI:57609"/>
        <dbReference type="ChEBI" id="CHEBI:57791"/>
        <dbReference type="EC" id="5.1.1.7"/>
    </reaction>
</comment>
<evidence type="ECO:0000256" key="4">
    <source>
        <dbReference type="ARBA" id="ARBA00022605"/>
    </source>
</evidence>
<evidence type="ECO:0000313" key="10">
    <source>
        <dbReference type="EMBL" id="KIE63832.1"/>
    </source>
</evidence>
<dbReference type="Gene3D" id="3.10.310.10">
    <property type="entry name" value="Diaminopimelate Epimerase, Chain A, domain 1"/>
    <property type="match status" value="2"/>
</dbReference>
<dbReference type="Pfam" id="PF01678">
    <property type="entry name" value="DAP_epimerase"/>
    <property type="match status" value="2"/>
</dbReference>
<gene>
    <name evidence="8" type="primary">dapF</name>
    <name evidence="10" type="ORF">P689_122314</name>
</gene>
<feature type="active site" description="Proton donor" evidence="8">
    <location>
        <position position="82"/>
    </location>
</feature>
<protein>
    <recommendedName>
        <fullName evidence="3 8">Diaminopimelate epimerase</fullName>
        <shortName evidence="8">DAP epimerase</shortName>
        <ecNumber evidence="3 8">5.1.1.7</ecNumber>
    </recommendedName>
    <alternativeName>
        <fullName evidence="8">PLP-independent amino acid racemase</fullName>
    </alternativeName>
</protein>
<dbReference type="EC" id="5.1.1.7" evidence="3 8"/>